<reference evidence="2" key="1">
    <citation type="submission" date="2021-11" db="EMBL/GenBank/DDBJ databases">
        <authorList>
            <person name="Islam A."/>
            <person name="Islam S."/>
            <person name="Flora M.S."/>
            <person name="Rahman M."/>
            <person name="Ziaur R.M."/>
            <person name="Epstein J.H."/>
            <person name="Hassan M."/>
            <person name="Klassen M."/>
            <person name="Woodard K."/>
            <person name="Webb A."/>
            <person name="Webby R.J."/>
            <person name="El Zowalaty M.E."/>
        </authorList>
    </citation>
    <scope>NUCLEOTIDE SEQUENCE</scope>
    <source>
        <strain evidence="2">Pbs3</strain>
    </source>
</reference>
<dbReference type="AlphaFoldDB" id="A0AAU9KIS3"/>
<comment type="caution">
    <text evidence="2">The sequence shown here is derived from an EMBL/GenBank/DDBJ whole genome shotgun (WGS) entry which is preliminary data.</text>
</comment>
<organism evidence="2 3">
    <name type="scientific">Peronospora belbahrii</name>
    <dbReference type="NCBI Taxonomy" id="622444"/>
    <lineage>
        <taxon>Eukaryota</taxon>
        <taxon>Sar</taxon>
        <taxon>Stramenopiles</taxon>
        <taxon>Oomycota</taxon>
        <taxon>Peronosporomycetes</taxon>
        <taxon>Peronosporales</taxon>
        <taxon>Peronosporaceae</taxon>
        <taxon>Peronospora</taxon>
    </lineage>
</organism>
<dbReference type="Pfam" id="PF21202">
    <property type="entry name" value="SLX1_C"/>
    <property type="match status" value="1"/>
</dbReference>
<accession>A0AAU9KIS3</accession>
<dbReference type="EMBL" id="CAKKTJ010000001">
    <property type="protein sequence ID" value="CAH0473150.1"/>
    <property type="molecule type" value="Genomic_DNA"/>
</dbReference>
<dbReference type="Proteomes" id="UP001160483">
    <property type="component" value="Unassembled WGS sequence"/>
</dbReference>
<evidence type="ECO:0000313" key="2">
    <source>
        <dbReference type="EMBL" id="CAH0473150.1"/>
    </source>
</evidence>
<protein>
    <recommendedName>
        <fullName evidence="1">Structure-specific endonuclease subunit SLX1 C-terminal domain-containing protein</fullName>
    </recommendedName>
</protein>
<sequence>MGGVKWETREFQSFRSFVAAKDMQVMGKSGRKCWICDEQLVELEASDRATNQQLQGDEKKEEEVVVVECYYRECDMCCHLTCLADHFRSLYDDKEEDDDIKGGETEMKGECPACQQVLDWSLVTHSRGQDNVEKKRKCIERRDDAAIKRSTDNVEIQICRGVEPAATITGETRCNNGMKASCSTDSSLYVKRVVNLHNVDGLIEDKLDCQDDVNADVVTEEAAGSSEDTTNTCNIQMFIPSRNEAEVIDLTND</sequence>
<dbReference type="InterPro" id="IPR048749">
    <property type="entry name" value="SLX1_C"/>
</dbReference>
<proteinExistence type="predicted"/>
<evidence type="ECO:0000313" key="3">
    <source>
        <dbReference type="Proteomes" id="UP001160483"/>
    </source>
</evidence>
<gene>
    <name evidence="2" type="ORF">PBS003_LOCUS59</name>
</gene>
<feature type="domain" description="Structure-specific endonuclease subunit SLX1 C-terminal" evidence="1">
    <location>
        <begin position="60"/>
        <end position="122"/>
    </location>
</feature>
<name>A0AAU9KIS3_9STRA</name>
<dbReference type="Gene3D" id="3.30.40.10">
    <property type="entry name" value="Zinc/RING finger domain, C3HC4 (zinc finger)"/>
    <property type="match status" value="1"/>
</dbReference>
<dbReference type="InterPro" id="IPR013083">
    <property type="entry name" value="Znf_RING/FYVE/PHD"/>
</dbReference>
<evidence type="ECO:0000259" key="1">
    <source>
        <dbReference type="Pfam" id="PF21202"/>
    </source>
</evidence>